<protein>
    <submittedName>
        <fullName evidence="2">Uncharacterized protein</fullName>
    </submittedName>
</protein>
<keyword evidence="1" id="KW-0472">Membrane</keyword>
<sequence length="147" mass="16228">MRSYLRASAWLAAFVAGVPALWLVAVVVALWGWSWVAFAVPYLGLFGLAFLVGLLPLALLRFRPDWLRALAAAAVVYALASFTPVVAEMTRYPYHVVRCGGLPVVASGFMAAMSYNVPGDEFYTTPLQDRFFCTEEEARAAGYRHYP</sequence>
<reference evidence="2 3" key="1">
    <citation type="submission" date="2024-09" db="EMBL/GenBank/DDBJ databases">
        <authorList>
            <person name="Sun Q."/>
            <person name="Mori K."/>
        </authorList>
    </citation>
    <scope>NUCLEOTIDE SEQUENCE [LARGE SCALE GENOMIC DNA]</scope>
    <source>
        <strain evidence="2 3">JCM 3324</strain>
    </source>
</reference>
<keyword evidence="3" id="KW-1185">Reference proteome</keyword>
<dbReference type="EMBL" id="JBHMCF010000028">
    <property type="protein sequence ID" value="MFB9472577.1"/>
    <property type="molecule type" value="Genomic_DNA"/>
</dbReference>
<comment type="caution">
    <text evidence="2">The sequence shown here is derived from an EMBL/GenBank/DDBJ whole genome shotgun (WGS) entry which is preliminary data.</text>
</comment>
<name>A0ABV5NQR7_9ACTN</name>
<feature type="transmembrane region" description="Helical" evidence="1">
    <location>
        <begin position="66"/>
        <end position="86"/>
    </location>
</feature>
<gene>
    <name evidence="2" type="ORF">ACFFR3_23995</name>
</gene>
<evidence type="ECO:0000256" key="1">
    <source>
        <dbReference type="SAM" id="Phobius"/>
    </source>
</evidence>
<dbReference type="Proteomes" id="UP001589568">
    <property type="component" value="Unassembled WGS sequence"/>
</dbReference>
<accession>A0ABV5NQR7</accession>
<evidence type="ECO:0000313" key="2">
    <source>
        <dbReference type="EMBL" id="MFB9472577.1"/>
    </source>
</evidence>
<keyword evidence="1" id="KW-1133">Transmembrane helix</keyword>
<feature type="transmembrane region" description="Helical" evidence="1">
    <location>
        <begin position="7"/>
        <end position="33"/>
    </location>
</feature>
<organism evidence="2 3">
    <name type="scientific">Nonomuraea salmonea</name>
    <dbReference type="NCBI Taxonomy" id="46181"/>
    <lineage>
        <taxon>Bacteria</taxon>
        <taxon>Bacillati</taxon>
        <taxon>Actinomycetota</taxon>
        <taxon>Actinomycetes</taxon>
        <taxon>Streptosporangiales</taxon>
        <taxon>Streptosporangiaceae</taxon>
        <taxon>Nonomuraea</taxon>
    </lineage>
</organism>
<keyword evidence="1" id="KW-0812">Transmembrane</keyword>
<feature type="transmembrane region" description="Helical" evidence="1">
    <location>
        <begin position="39"/>
        <end position="59"/>
    </location>
</feature>
<evidence type="ECO:0000313" key="3">
    <source>
        <dbReference type="Proteomes" id="UP001589568"/>
    </source>
</evidence>
<proteinExistence type="predicted"/>
<dbReference type="RefSeq" id="WP_345388059.1">
    <property type="nucleotide sequence ID" value="NZ_BAAAXS010000001.1"/>
</dbReference>